<keyword evidence="5 6" id="KW-0472">Membrane</keyword>
<dbReference type="InterPro" id="IPR011701">
    <property type="entry name" value="MFS"/>
</dbReference>
<dbReference type="GO" id="GO:0022857">
    <property type="term" value="F:transmembrane transporter activity"/>
    <property type="evidence" value="ECO:0007669"/>
    <property type="project" value="InterPro"/>
</dbReference>
<name>A0A4U2YSS9_9ACTN</name>
<feature type="transmembrane region" description="Helical" evidence="6">
    <location>
        <begin position="39"/>
        <end position="57"/>
    </location>
</feature>
<dbReference type="RefSeq" id="WP_137064147.1">
    <property type="nucleotide sequence ID" value="NZ_CP040748.1"/>
</dbReference>
<evidence type="ECO:0000256" key="2">
    <source>
        <dbReference type="ARBA" id="ARBA00022475"/>
    </source>
</evidence>
<evidence type="ECO:0000313" key="9">
    <source>
        <dbReference type="Proteomes" id="UP000307808"/>
    </source>
</evidence>
<protein>
    <submittedName>
        <fullName evidence="8">MFS transporter</fullName>
    </submittedName>
</protein>
<keyword evidence="9" id="KW-1185">Reference proteome</keyword>
<feature type="transmembrane region" description="Helical" evidence="6">
    <location>
        <begin position="280"/>
        <end position="301"/>
    </location>
</feature>
<accession>A0A4U2YSS9</accession>
<feature type="transmembrane region" description="Helical" evidence="6">
    <location>
        <begin position="129"/>
        <end position="152"/>
    </location>
</feature>
<dbReference type="InterPro" id="IPR036259">
    <property type="entry name" value="MFS_trans_sf"/>
</dbReference>
<sequence length="435" mass="44161">MVTSAKDDSTAVRDDRAGPRNTWRLVTDPQFGGVFWGKFFSFAGVTVHTLVISVLAYQATGSTTAVAVANTALYAPQFLLGPWSGAVSDRGWAVVQIVVGRATCGGGVAALALWLAFAEQSEGWAEVGVISVTAFVAGVGLAIGSAAMNSLVPQLVTRDEMPLAMTLNTAPLTVARVAGPVLGAWVLAAFGPVAALWVAAGGHFVFAAAVALARPDAGPKLPRTPQGSVRVAWRYVRREDRVLLRLLGGVALVGFASEPAFVLAPSYADELGGGTVEVGLLSASFGLGAALGMVLGGLAAGRVAQSRASAAGLVLLAVAAAGCAAAPGFAAAHVAFAVCGVGFTVAMGALSTLVQLRVPPQLRGRVMALWILGLVGVRPFVSGLVGVVADAWSPRVAFAVVAVLAAFGPVWLRPSRLEARAGEGPAADKPPKNNA</sequence>
<keyword evidence="3 6" id="KW-0812">Transmembrane</keyword>
<dbReference type="Pfam" id="PF07690">
    <property type="entry name" value="MFS_1"/>
    <property type="match status" value="1"/>
</dbReference>
<dbReference type="AlphaFoldDB" id="A0A4U2YSS9"/>
<evidence type="ECO:0000256" key="5">
    <source>
        <dbReference type="ARBA" id="ARBA00023136"/>
    </source>
</evidence>
<evidence type="ECO:0000256" key="1">
    <source>
        <dbReference type="ARBA" id="ARBA00004651"/>
    </source>
</evidence>
<dbReference type="PROSITE" id="PS50850">
    <property type="entry name" value="MFS"/>
    <property type="match status" value="1"/>
</dbReference>
<evidence type="ECO:0000256" key="3">
    <source>
        <dbReference type="ARBA" id="ARBA00022692"/>
    </source>
</evidence>
<dbReference type="PANTHER" id="PTHR23513">
    <property type="entry name" value="INTEGRAL MEMBRANE EFFLUX PROTEIN-RELATED"/>
    <property type="match status" value="1"/>
</dbReference>
<feature type="transmembrane region" description="Helical" evidence="6">
    <location>
        <begin position="395"/>
        <end position="412"/>
    </location>
</feature>
<dbReference type="SUPFAM" id="SSF103473">
    <property type="entry name" value="MFS general substrate transporter"/>
    <property type="match status" value="1"/>
</dbReference>
<evidence type="ECO:0000256" key="6">
    <source>
        <dbReference type="SAM" id="Phobius"/>
    </source>
</evidence>
<dbReference type="EMBL" id="SZPY01000001">
    <property type="protein sequence ID" value="TKI63682.1"/>
    <property type="molecule type" value="Genomic_DNA"/>
</dbReference>
<gene>
    <name evidence="8" type="ORF">FC770_00370</name>
</gene>
<evidence type="ECO:0000313" key="8">
    <source>
        <dbReference type="EMBL" id="TKI63682.1"/>
    </source>
</evidence>
<dbReference type="CDD" id="cd06173">
    <property type="entry name" value="MFS_MefA_like"/>
    <property type="match status" value="1"/>
</dbReference>
<evidence type="ECO:0000259" key="7">
    <source>
        <dbReference type="PROSITE" id="PS50850"/>
    </source>
</evidence>
<feature type="transmembrane region" description="Helical" evidence="6">
    <location>
        <begin position="335"/>
        <end position="354"/>
    </location>
</feature>
<feature type="domain" description="Major facilitator superfamily (MFS) profile" evidence="7">
    <location>
        <begin position="242"/>
        <end position="435"/>
    </location>
</feature>
<reference evidence="8 9" key="1">
    <citation type="submission" date="2019-04" db="EMBL/GenBank/DDBJ databases">
        <authorList>
            <person name="Dong K."/>
        </authorList>
    </citation>
    <scope>NUCLEOTIDE SEQUENCE [LARGE SCALE GENOMIC DNA]</scope>
    <source>
        <strain evidence="9">dk3543</strain>
    </source>
</reference>
<feature type="transmembrane region" description="Helical" evidence="6">
    <location>
        <begin position="242"/>
        <end position="268"/>
    </location>
</feature>
<dbReference type="GO" id="GO:0005886">
    <property type="term" value="C:plasma membrane"/>
    <property type="evidence" value="ECO:0007669"/>
    <property type="project" value="UniProtKB-SubCell"/>
</dbReference>
<dbReference type="PANTHER" id="PTHR23513:SF11">
    <property type="entry name" value="STAPHYLOFERRIN A TRANSPORTER"/>
    <property type="match status" value="1"/>
</dbReference>
<proteinExistence type="predicted"/>
<dbReference type="Gene3D" id="1.20.1250.20">
    <property type="entry name" value="MFS general substrate transporter like domains"/>
    <property type="match status" value="1"/>
</dbReference>
<comment type="subcellular location">
    <subcellularLocation>
        <location evidence="1">Cell membrane</location>
        <topology evidence="1">Multi-pass membrane protein</topology>
    </subcellularLocation>
</comment>
<feature type="transmembrane region" description="Helical" evidence="6">
    <location>
        <begin position="194"/>
        <end position="213"/>
    </location>
</feature>
<feature type="transmembrane region" description="Helical" evidence="6">
    <location>
        <begin position="308"/>
        <end position="329"/>
    </location>
</feature>
<dbReference type="Proteomes" id="UP000307808">
    <property type="component" value="Unassembled WGS sequence"/>
</dbReference>
<feature type="transmembrane region" description="Helical" evidence="6">
    <location>
        <begin position="92"/>
        <end position="117"/>
    </location>
</feature>
<keyword evidence="4 6" id="KW-1133">Transmembrane helix</keyword>
<comment type="caution">
    <text evidence="8">The sequence shown here is derived from an EMBL/GenBank/DDBJ whole genome shotgun (WGS) entry which is preliminary data.</text>
</comment>
<organism evidence="8 9">
    <name type="scientific">Nocardioides jishulii</name>
    <dbReference type="NCBI Taxonomy" id="2575440"/>
    <lineage>
        <taxon>Bacteria</taxon>
        <taxon>Bacillati</taxon>
        <taxon>Actinomycetota</taxon>
        <taxon>Actinomycetes</taxon>
        <taxon>Propionibacteriales</taxon>
        <taxon>Nocardioidaceae</taxon>
        <taxon>Nocardioides</taxon>
    </lineage>
</organism>
<evidence type="ECO:0000256" key="4">
    <source>
        <dbReference type="ARBA" id="ARBA00022989"/>
    </source>
</evidence>
<feature type="transmembrane region" description="Helical" evidence="6">
    <location>
        <begin position="63"/>
        <end position="80"/>
    </location>
</feature>
<dbReference type="InterPro" id="IPR020846">
    <property type="entry name" value="MFS_dom"/>
</dbReference>
<keyword evidence="2" id="KW-1003">Cell membrane</keyword>
<dbReference type="OrthoDB" id="9775268at2"/>
<feature type="transmembrane region" description="Helical" evidence="6">
    <location>
        <begin position="366"/>
        <end position="389"/>
    </location>
</feature>